<keyword evidence="2" id="KW-1185">Reference proteome</keyword>
<proteinExistence type="predicted"/>
<evidence type="ECO:0000313" key="2">
    <source>
        <dbReference type="Proteomes" id="UP001516400"/>
    </source>
</evidence>
<gene>
    <name evidence="1" type="ORF">HHI36_018542</name>
</gene>
<dbReference type="EMBL" id="JABFTP020000165">
    <property type="protein sequence ID" value="KAL3284378.1"/>
    <property type="molecule type" value="Genomic_DNA"/>
</dbReference>
<comment type="caution">
    <text evidence="1">The sequence shown here is derived from an EMBL/GenBank/DDBJ whole genome shotgun (WGS) entry which is preliminary data.</text>
</comment>
<reference evidence="1 2" key="1">
    <citation type="journal article" date="2021" name="BMC Biol.">
        <title>Horizontally acquired antibacterial genes associated with adaptive radiation of ladybird beetles.</title>
        <authorList>
            <person name="Li H.S."/>
            <person name="Tang X.F."/>
            <person name="Huang Y.H."/>
            <person name="Xu Z.Y."/>
            <person name="Chen M.L."/>
            <person name="Du X.Y."/>
            <person name="Qiu B.Y."/>
            <person name="Chen P.T."/>
            <person name="Zhang W."/>
            <person name="Slipinski A."/>
            <person name="Escalona H.E."/>
            <person name="Waterhouse R.M."/>
            <person name="Zwick A."/>
            <person name="Pang H."/>
        </authorList>
    </citation>
    <scope>NUCLEOTIDE SEQUENCE [LARGE SCALE GENOMIC DNA]</scope>
    <source>
        <strain evidence="1">SYSU2018</strain>
    </source>
</reference>
<dbReference type="Proteomes" id="UP001516400">
    <property type="component" value="Unassembled WGS sequence"/>
</dbReference>
<dbReference type="AlphaFoldDB" id="A0ABD2P0X4"/>
<evidence type="ECO:0000313" key="1">
    <source>
        <dbReference type="EMBL" id="KAL3284378.1"/>
    </source>
</evidence>
<protein>
    <submittedName>
        <fullName evidence="1">Uncharacterized protein</fullName>
    </submittedName>
</protein>
<name>A0ABD2P0X4_9CUCU</name>
<sequence length="118" mass="12708">MGHAFFTKSGLDGNAAKGAAKGVEGLFLAAASSLELELVSSRLFSSLTDKKQLQSHGKNTEKLGCRGRWIDGHWVFGAVDEVGNFRCDVVDARDTETLGWIKDNVYSGSNLVTDTWAA</sequence>
<accession>A0ABD2P0X4</accession>
<organism evidence="1 2">
    <name type="scientific">Cryptolaemus montrouzieri</name>
    <dbReference type="NCBI Taxonomy" id="559131"/>
    <lineage>
        <taxon>Eukaryota</taxon>
        <taxon>Metazoa</taxon>
        <taxon>Ecdysozoa</taxon>
        <taxon>Arthropoda</taxon>
        <taxon>Hexapoda</taxon>
        <taxon>Insecta</taxon>
        <taxon>Pterygota</taxon>
        <taxon>Neoptera</taxon>
        <taxon>Endopterygota</taxon>
        <taxon>Coleoptera</taxon>
        <taxon>Polyphaga</taxon>
        <taxon>Cucujiformia</taxon>
        <taxon>Coccinelloidea</taxon>
        <taxon>Coccinellidae</taxon>
        <taxon>Scymninae</taxon>
        <taxon>Scymnini</taxon>
        <taxon>Cryptolaemus</taxon>
    </lineage>
</organism>